<evidence type="ECO:0000259" key="9">
    <source>
        <dbReference type="PROSITE" id="PS50850"/>
    </source>
</evidence>
<evidence type="ECO:0000313" key="11">
    <source>
        <dbReference type="Proteomes" id="UP000654913"/>
    </source>
</evidence>
<comment type="similarity">
    <text evidence="6">Belongs to the major facilitator superfamily. Allantoate permease family.</text>
</comment>
<feature type="compositionally biased region" description="Polar residues" evidence="7">
    <location>
        <begin position="19"/>
        <end position="29"/>
    </location>
</feature>
<feature type="transmembrane region" description="Helical" evidence="8">
    <location>
        <begin position="249"/>
        <end position="269"/>
    </location>
</feature>
<dbReference type="InterPro" id="IPR036259">
    <property type="entry name" value="MFS_trans_sf"/>
</dbReference>
<sequence>MLLICRRPARTKDAVSSRIPPSNYTTQHNPIMHTHSRRTSKDMPVDDAGEAKPYLEELETQDADLGQMMEVAATPEEERRVVRKLDMILIPMMGLCYMMQYMDKLALSQATLFNLREDLNLQGSDYSWTSAVFYFGYLGWSWPSSYLMVRLPLGKYLTACVLTWGGVLMCHAGAKNFGGLMTARFFLGVGEAAIAPGFALITGMLYKREEQPARQAAWFLGNCIATVIGGVVAYGIGTVEGTAVNSWQLLFLVLGTITAGMVLWLVFLLPDSPKKIVFLTKKERAIIIQRTVANKTGMMDTGAFKMGQAWQALRDPQTWFLVLYQFCVNLWNGGVTSFSSIIINSFGFSHLKSLLMQMPMGGAQVVFLVLSAAIATWFPRARIVTMIINTLVSLVGMLLVWQLDEDNQVGRMVGLTLGAVFAVNIPLSLSVISSNVAGFTKRSVTSALMFVAYCVGNIIGPQLFLTSEEPAYPTGMKAAVSGLALGAFFLLCLLLYYIFENRRRDAKYGPPTQLTEEEERAHALSNKTDLELESFRYLI</sequence>
<keyword evidence="11" id="KW-1185">Reference proteome</keyword>
<reference evidence="10" key="1">
    <citation type="submission" date="2021-01" db="EMBL/GenBank/DDBJ databases">
        <authorList>
            <consortium name="Aspergillus puulaauensis MK2 genome sequencing consortium"/>
            <person name="Kazuki M."/>
            <person name="Futagami T."/>
        </authorList>
    </citation>
    <scope>NUCLEOTIDE SEQUENCE</scope>
    <source>
        <strain evidence="10">MK2</strain>
    </source>
</reference>
<evidence type="ECO:0000256" key="3">
    <source>
        <dbReference type="ARBA" id="ARBA00022692"/>
    </source>
</evidence>
<feature type="transmembrane region" description="Helical" evidence="8">
    <location>
        <begin position="186"/>
        <end position="206"/>
    </location>
</feature>
<feature type="transmembrane region" description="Helical" evidence="8">
    <location>
        <begin position="383"/>
        <end position="403"/>
    </location>
</feature>
<evidence type="ECO:0000313" key="10">
    <source>
        <dbReference type="EMBL" id="BCS28454.1"/>
    </source>
</evidence>
<keyword evidence="3 8" id="KW-0812">Transmembrane</keyword>
<dbReference type="PANTHER" id="PTHR43791">
    <property type="entry name" value="PERMEASE-RELATED"/>
    <property type="match status" value="1"/>
</dbReference>
<dbReference type="AlphaFoldDB" id="A0A7R7XXB9"/>
<dbReference type="GO" id="GO:0022857">
    <property type="term" value="F:transmembrane transporter activity"/>
    <property type="evidence" value="ECO:0007669"/>
    <property type="project" value="InterPro"/>
</dbReference>
<evidence type="ECO:0000256" key="6">
    <source>
        <dbReference type="ARBA" id="ARBA00037968"/>
    </source>
</evidence>
<dbReference type="Proteomes" id="UP000654913">
    <property type="component" value="Chromosome 7"/>
</dbReference>
<dbReference type="RefSeq" id="XP_041560640.1">
    <property type="nucleotide sequence ID" value="XM_041694851.1"/>
</dbReference>
<feature type="transmembrane region" description="Helical" evidence="8">
    <location>
        <begin position="478"/>
        <end position="499"/>
    </location>
</feature>
<name>A0A7R7XXB9_9EURO</name>
<organism evidence="10 11">
    <name type="scientific">Aspergillus puulaauensis</name>
    <dbReference type="NCBI Taxonomy" id="1220207"/>
    <lineage>
        <taxon>Eukaryota</taxon>
        <taxon>Fungi</taxon>
        <taxon>Dikarya</taxon>
        <taxon>Ascomycota</taxon>
        <taxon>Pezizomycotina</taxon>
        <taxon>Eurotiomycetes</taxon>
        <taxon>Eurotiomycetidae</taxon>
        <taxon>Eurotiales</taxon>
        <taxon>Aspergillaceae</taxon>
        <taxon>Aspergillus</taxon>
    </lineage>
</organism>
<protein>
    <recommendedName>
        <fullName evidence="9">Major facilitator superfamily (MFS) profile domain-containing protein</fullName>
    </recommendedName>
</protein>
<feature type="transmembrane region" description="Helical" evidence="8">
    <location>
        <begin position="409"/>
        <end position="432"/>
    </location>
</feature>
<evidence type="ECO:0000256" key="8">
    <source>
        <dbReference type="SAM" id="Phobius"/>
    </source>
</evidence>
<feature type="region of interest" description="Disordered" evidence="7">
    <location>
        <begin position="12"/>
        <end position="47"/>
    </location>
</feature>
<comment type="subcellular location">
    <subcellularLocation>
        <location evidence="1">Membrane</location>
        <topology evidence="1">Multi-pass membrane protein</topology>
    </subcellularLocation>
</comment>
<dbReference type="Pfam" id="PF07690">
    <property type="entry name" value="MFS_1"/>
    <property type="match status" value="1"/>
</dbReference>
<feature type="transmembrane region" description="Helical" evidence="8">
    <location>
        <begin position="218"/>
        <end position="237"/>
    </location>
</feature>
<evidence type="ECO:0000256" key="7">
    <source>
        <dbReference type="SAM" id="MobiDB-lite"/>
    </source>
</evidence>
<dbReference type="PROSITE" id="PS50850">
    <property type="entry name" value="MFS"/>
    <property type="match status" value="1"/>
</dbReference>
<feature type="domain" description="Major facilitator superfamily (MFS) profile" evidence="9">
    <location>
        <begin position="89"/>
        <end position="504"/>
    </location>
</feature>
<evidence type="ECO:0000256" key="5">
    <source>
        <dbReference type="ARBA" id="ARBA00023136"/>
    </source>
</evidence>
<evidence type="ECO:0000256" key="2">
    <source>
        <dbReference type="ARBA" id="ARBA00022448"/>
    </source>
</evidence>
<keyword evidence="2" id="KW-0813">Transport</keyword>
<dbReference type="PANTHER" id="PTHR43791:SF103">
    <property type="entry name" value="MAJOR FACILITATOR SUPERFAMILY (MFS) PROFILE DOMAIN-CONTAINING PROTEIN-RELATED"/>
    <property type="match status" value="1"/>
</dbReference>
<dbReference type="EMBL" id="AP024449">
    <property type="protein sequence ID" value="BCS28454.1"/>
    <property type="molecule type" value="Genomic_DNA"/>
</dbReference>
<dbReference type="GeneID" id="64978451"/>
<feature type="transmembrane region" description="Helical" evidence="8">
    <location>
        <begin position="355"/>
        <end position="378"/>
    </location>
</feature>
<reference evidence="10" key="2">
    <citation type="submission" date="2021-02" db="EMBL/GenBank/DDBJ databases">
        <title>Aspergillus puulaauensis MK2 genome sequence.</title>
        <authorList>
            <person name="Futagami T."/>
            <person name="Mori K."/>
            <person name="Kadooka C."/>
            <person name="Tanaka T."/>
        </authorList>
    </citation>
    <scope>NUCLEOTIDE SEQUENCE</scope>
    <source>
        <strain evidence="10">MK2</strain>
    </source>
</reference>
<accession>A0A7R7XXB9</accession>
<dbReference type="Gene3D" id="1.20.1250.20">
    <property type="entry name" value="MFS general substrate transporter like domains"/>
    <property type="match status" value="2"/>
</dbReference>
<dbReference type="InterPro" id="IPR011701">
    <property type="entry name" value="MFS"/>
</dbReference>
<feature type="transmembrane region" description="Helical" evidence="8">
    <location>
        <begin position="319"/>
        <end position="343"/>
    </location>
</feature>
<evidence type="ECO:0000256" key="1">
    <source>
        <dbReference type="ARBA" id="ARBA00004141"/>
    </source>
</evidence>
<dbReference type="OrthoDB" id="6730379at2759"/>
<gene>
    <name evidence="10" type="ORF">APUU_70024S</name>
</gene>
<keyword evidence="4 8" id="KW-1133">Transmembrane helix</keyword>
<keyword evidence="5 8" id="KW-0472">Membrane</keyword>
<evidence type="ECO:0000256" key="4">
    <source>
        <dbReference type="ARBA" id="ARBA00022989"/>
    </source>
</evidence>
<feature type="transmembrane region" description="Helical" evidence="8">
    <location>
        <begin position="444"/>
        <end position="466"/>
    </location>
</feature>
<dbReference type="KEGG" id="apuu:APUU_70024S"/>
<dbReference type="SUPFAM" id="SSF103473">
    <property type="entry name" value="MFS general substrate transporter"/>
    <property type="match status" value="1"/>
</dbReference>
<proteinExistence type="inferred from homology"/>
<feature type="transmembrane region" description="Helical" evidence="8">
    <location>
        <begin position="156"/>
        <end position="174"/>
    </location>
</feature>
<dbReference type="InterPro" id="IPR020846">
    <property type="entry name" value="MFS_dom"/>
</dbReference>
<dbReference type="FunFam" id="1.20.1250.20:FF:000064">
    <property type="entry name" value="MFS allantoate transporter"/>
    <property type="match status" value="1"/>
</dbReference>
<dbReference type="GO" id="GO:0016020">
    <property type="term" value="C:membrane"/>
    <property type="evidence" value="ECO:0007669"/>
    <property type="project" value="UniProtKB-SubCell"/>
</dbReference>